<name>A0A5F1Z7T7_9LEPT</name>
<sequence>MTPVSRTEAHRVFADLYRKTRTPEHQQLIDEAILKSNDVFIRIDLIRKVDEDYENKNKPKKEDNRDRGLPEREQPRREVISRPATPDPKPKRSSDLVTIESAKQKQNPAKKRTIEQRQGGGLLAGLFGGGGGNASNSIGKFGKDTGTIDIGLFGRNPTISNNVEKLFRGMKEDVLIPTIQALRVSEQQGWRIWTPLVYNIINNFNKFFNAFASLDALILDKISADIFLERSLKMQMFYVRFLQRNDANDIILSNLPDIVKMDEKLTPKLSKIMEGVNYALNLENTKPRLSEAITAFYIVAKKRMFTWPEIVSDLRVPAIQEHKFQAAREIQKEVEITVAKISDDINTRSFKKEELQNLRSRYFSIDDKGKISFDFLNMVVDDFMAHHMPESAKSQTVKNSYKSQPHRLVYLLLRDLQTVYINLIEGYVRLGDKNQNQELLIIQPGLFRNEIDQLNSLVRTIDNFNKKFPSFQYSFQQYGIDYNSGNAANDQIAGTIVLALQEASEFFGSFAGKLNIIVENHLMAKATEAKGKVNDKIVSTKDKVIEEVKIAQRFIPHFDKSVVAKERINGTKVEDVFIEFTKYLYNYAVIFKDPATTSKLTAHRKIEQELIKLNKEYERLTYSTFNKGSEGTNSESFENKNTSDPIDLSDTEGES</sequence>
<accession>A0A5F1Z7T7</accession>
<dbReference type="Proteomes" id="UP000297891">
    <property type="component" value="Unassembled WGS sequence"/>
</dbReference>
<dbReference type="OrthoDB" id="338023at2"/>
<feature type="region of interest" description="Disordered" evidence="1">
    <location>
        <begin position="55"/>
        <end position="115"/>
    </location>
</feature>
<dbReference type="EMBL" id="RQFP01000009">
    <property type="protein sequence ID" value="TGK92732.1"/>
    <property type="molecule type" value="Genomic_DNA"/>
</dbReference>
<evidence type="ECO:0000313" key="3">
    <source>
        <dbReference type="Proteomes" id="UP000297891"/>
    </source>
</evidence>
<protein>
    <submittedName>
        <fullName evidence="2">Uncharacterized protein</fullName>
    </submittedName>
</protein>
<gene>
    <name evidence="2" type="ORF">EHQ30_12855</name>
</gene>
<proteinExistence type="predicted"/>
<reference evidence="2" key="1">
    <citation type="journal article" date="2019" name="PLoS Negl. Trop. Dis.">
        <title>Revisiting the worldwide diversity of Leptospira species in the environment.</title>
        <authorList>
            <person name="Vincent A.T."/>
            <person name="Schiettekatte O."/>
            <person name="Bourhy P."/>
            <person name="Veyrier F.J."/>
            <person name="Picardeau M."/>
        </authorList>
    </citation>
    <scope>NUCLEOTIDE SEQUENCE [LARGE SCALE GENOMIC DNA]</scope>
    <source>
        <strain evidence="2">201800277</strain>
    </source>
</reference>
<feature type="compositionally biased region" description="Polar residues" evidence="1">
    <location>
        <begin position="625"/>
        <end position="644"/>
    </location>
</feature>
<feature type="compositionally biased region" description="Basic and acidic residues" evidence="1">
    <location>
        <begin position="55"/>
        <end position="80"/>
    </location>
</feature>
<organism evidence="2 3">
    <name type="scientific">Leptospira brenneri</name>
    <dbReference type="NCBI Taxonomy" id="2023182"/>
    <lineage>
        <taxon>Bacteria</taxon>
        <taxon>Pseudomonadati</taxon>
        <taxon>Spirochaetota</taxon>
        <taxon>Spirochaetia</taxon>
        <taxon>Leptospirales</taxon>
        <taxon>Leptospiraceae</taxon>
        <taxon>Leptospira</taxon>
    </lineage>
</organism>
<evidence type="ECO:0000256" key="1">
    <source>
        <dbReference type="SAM" id="MobiDB-lite"/>
    </source>
</evidence>
<evidence type="ECO:0000313" key="2">
    <source>
        <dbReference type="EMBL" id="TGK92732.1"/>
    </source>
</evidence>
<comment type="caution">
    <text evidence="2">The sequence shown here is derived from an EMBL/GenBank/DDBJ whole genome shotgun (WGS) entry which is preliminary data.</text>
</comment>
<keyword evidence="3" id="KW-1185">Reference proteome</keyword>
<dbReference type="RefSeq" id="WP_135677023.1">
    <property type="nucleotide sequence ID" value="NZ_RQFP01000009.1"/>
</dbReference>
<dbReference type="AlphaFoldDB" id="A0A5F1Z7T7"/>
<feature type="region of interest" description="Disordered" evidence="1">
    <location>
        <begin position="625"/>
        <end position="655"/>
    </location>
</feature>